<gene>
    <name evidence="2" type="ORF">CGI_10002756</name>
</gene>
<dbReference type="SMART" id="SM00034">
    <property type="entry name" value="CLECT"/>
    <property type="match status" value="4"/>
</dbReference>
<dbReference type="InterPro" id="IPR016186">
    <property type="entry name" value="C-type_lectin-like/link_sf"/>
</dbReference>
<name>K1PZY9_MAGGI</name>
<keyword evidence="2" id="KW-0675">Receptor</keyword>
<dbReference type="InterPro" id="IPR016187">
    <property type="entry name" value="CTDL_fold"/>
</dbReference>
<dbReference type="EMBL" id="JH818004">
    <property type="protein sequence ID" value="EKC22120.1"/>
    <property type="molecule type" value="Genomic_DNA"/>
</dbReference>
<dbReference type="PROSITE" id="PS00615">
    <property type="entry name" value="C_TYPE_LECTIN_1"/>
    <property type="match status" value="1"/>
</dbReference>
<dbReference type="PROSITE" id="PS50041">
    <property type="entry name" value="C_TYPE_LECTIN_2"/>
    <property type="match status" value="4"/>
</dbReference>
<protein>
    <submittedName>
        <fullName evidence="2">C-type mannose receptor 2</fullName>
    </submittedName>
</protein>
<dbReference type="Pfam" id="PF00059">
    <property type="entry name" value="Lectin_C"/>
    <property type="match status" value="4"/>
</dbReference>
<dbReference type="PANTHER" id="PTHR22803">
    <property type="entry name" value="MANNOSE, PHOSPHOLIPASE, LECTIN RECEPTOR RELATED"/>
    <property type="match status" value="1"/>
</dbReference>
<feature type="domain" description="C-type lectin" evidence="1">
    <location>
        <begin position="385"/>
        <end position="499"/>
    </location>
</feature>
<dbReference type="Gene3D" id="3.10.100.10">
    <property type="entry name" value="Mannose-Binding Protein A, subunit A"/>
    <property type="match status" value="4"/>
</dbReference>
<reference evidence="2" key="1">
    <citation type="journal article" date="2012" name="Nature">
        <title>The oyster genome reveals stress adaptation and complexity of shell formation.</title>
        <authorList>
            <person name="Zhang G."/>
            <person name="Fang X."/>
            <person name="Guo X."/>
            <person name="Li L."/>
            <person name="Luo R."/>
            <person name="Xu F."/>
            <person name="Yang P."/>
            <person name="Zhang L."/>
            <person name="Wang X."/>
            <person name="Qi H."/>
            <person name="Xiong Z."/>
            <person name="Que H."/>
            <person name="Xie Y."/>
            <person name="Holland P.W."/>
            <person name="Paps J."/>
            <person name="Zhu Y."/>
            <person name="Wu F."/>
            <person name="Chen Y."/>
            <person name="Wang J."/>
            <person name="Peng C."/>
            <person name="Meng J."/>
            <person name="Yang L."/>
            <person name="Liu J."/>
            <person name="Wen B."/>
            <person name="Zhang N."/>
            <person name="Huang Z."/>
            <person name="Zhu Q."/>
            <person name="Feng Y."/>
            <person name="Mount A."/>
            <person name="Hedgecock D."/>
            <person name="Xu Z."/>
            <person name="Liu Y."/>
            <person name="Domazet-Loso T."/>
            <person name="Du Y."/>
            <person name="Sun X."/>
            <person name="Zhang S."/>
            <person name="Liu B."/>
            <person name="Cheng P."/>
            <person name="Jiang X."/>
            <person name="Li J."/>
            <person name="Fan D."/>
            <person name="Wang W."/>
            <person name="Fu W."/>
            <person name="Wang T."/>
            <person name="Wang B."/>
            <person name="Zhang J."/>
            <person name="Peng Z."/>
            <person name="Li Y."/>
            <person name="Li N."/>
            <person name="Wang J."/>
            <person name="Chen M."/>
            <person name="He Y."/>
            <person name="Tan F."/>
            <person name="Song X."/>
            <person name="Zheng Q."/>
            <person name="Huang R."/>
            <person name="Yang H."/>
            <person name="Du X."/>
            <person name="Chen L."/>
            <person name="Yang M."/>
            <person name="Gaffney P.M."/>
            <person name="Wang S."/>
            <person name="Luo L."/>
            <person name="She Z."/>
            <person name="Ming Y."/>
            <person name="Huang W."/>
            <person name="Zhang S."/>
            <person name="Huang B."/>
            <person name="Zhang Y."/>
            <person name="Qu T."/>
            <person name="Ni P."/>
            <person name="Miao G."/>
            <person name="Wang J."/>
            <person name="Wang Q."/>
            <person name="Steinberg C.E."/>
            <person name="Wang H."/>
            <person name="Li N."/>
            <person name="Qian L."/>
            <person name="Zhang G."/>
            <person name="Li Y."/>
            <person name="Yang H."/>
            <person name="Liu X."/>
            <person name="Wang J."/>
            <person name="Yin Y."/>
            <person name="Wang J."/>
        </authorList>
    </citation>
    <scope>NUCLEOTIDE SEQUENCE [LARGE SCALE GENOMIC DNA]</scope>
    <source>
        <strain evidence="2">05x7-T-G4-1.051#20</strain>
    </source>
</reference>
<feature type="domain" description="C-type lectin" evidence="1">
    <location>
        <begin position="521"/>
        <end position="613"/>
    </location>
</feature>
<dbReference type="InParanoid" id="K1PZY9"/>
<dbReference type="CDD" id="cd00037">
    <property type="entry name" value="CLECT"/>
    <property type="match status" value="4"/>
</dbReference>
<organism evidence="2">
    <name type="scientific">Magallana gigas</name>
    <name type="common">Pacific oyster</name>
    <name type="synonym">Crassostrea gigas</name>
    <dbReference type="NCBI Taxonomy" id="29159"/>
    <lineage>
        <taxon>Eukaryota</taxon>
        <taxon>Metazoa</taxon>
        <taxon>Spiralia</taxon>
        <taxon>Lophotrochozoa</taxon>
        <taxon>Mollusca</taxon>
        <taxon>Bivalvia</taxon>
        <taxon>Autobranchia</taxon>
        <taxon>Pteriomorphia</taxon>
        <taxon>Ostreida</taxon>
        <taxon>Ostreoidea</taxon>
        <taxon>Ostreidae</taxon>
        <taxon>Magallana</taxon>
    </lineage>
</organism>
<evidence type="ECO:0000259" key="1">
    <source>
        <dbReference type="PROSITE" id="PS50041"/>
    </source>
</evidence>
<dbReference type="SUPFAM" id="SSF56436">
    <property type="entry name" value="C-type lectin-like"/>
    <property type="match status" value="4"/>
</dbReference>
<feature type="domain" description="C-type lectin" evidence="1">
    <location>
        <begin position="194"/>
        <end position="311"/>
    </location>
</feature>
<dbReference type="HOGENOM" id="CLU_432288_0_0_1"/>
<dbReference type="AlphaFoldDB" id="K1PZY9"/>
<feature type="domain" description="C-type lectin" evidence="1">
    <location>
        <begin position="61"/>
        <end position="179"/>
    </location>
</feature>
<evidence type="ECO:0000313" key="2">
    <source>
        <dbReference type="EMBL" id="EKC22120.1"/>
    </source>
</evidence>
<accession>K1PZY9</accession>
<dbReference type="InterPro" id="IPR050111">
    <property type="entry name" value="C-type_lectin/snaclec_domain"/>
</dbReference>
<dbReference type="InterPro" id="IPR001304">
    <property type="entry name" value="C-type_lectin-like"/>
</dbReference>
<dbReference type="InterPro" id="IPR018378">
    <property type="entry name" value="C-type_lectin_CS"/>
</dbReference>
<proteinExistence type="predicted"/>
<sequence length="633" mass="72774">MEDRNGTWLSDDLCSASFGVVCSYDVGSRNWIANKEMDAHKDLNDRQSSCGKGWIDWTDGSESSCFFLITELLTWESAEYKCQQMGGHLISIDDNAEQAFIAGLLRFEAADGSVWIGANCREEGVGYQWTDGEPFVYYNWFPDEPDHVIDGDEDCVAMFISNAKWTDRPCGQLHPGICEKSIVDEYCPNGWVPYKDNCFLIKKNTTTWDEADTICRRQGADLASISDRVEQYLVFSQLSEDSVSANYGFWIGLRDRKDQTFRWADDSDVTYVKWQSSEPQGFTPYKQGCTYISFYTRIQFSGQSPWERVLCGFEGLDWVQCEPKYKFLVKWQWSDNSSLDFAYWRNNELTASQRSRDCTVLFSIEDSSISYAKRDSVCPPDYEQFGKSCYMFHAVPENFDSAQKNCQRHSNGRLVSITSVYEYGFVRGMTAQVNLNSHWIGLRRSNDTVLYRWTDGNPYLFSHWNDSEPSQQPNEECVISLNGMWMDVPCTKEYPYLCEVSSVKAEIRSPPKCMPLFGIAYDGACYYVQNQEKNSWKDAHQKCKSHGMDLVSIHSAKELETLQTIVARMAQTIVWIGLTNVRKASDMFQRGVYWYWSSGEEVGYTNWGDFEPSENILNSDEVLFFIIMEAITG</sequence>